<comment type="caution">
    <text evidence="3">The sequence shown here is derived from an EMBL/GenBank/DDBJ whole genome shotgun (WGS) entry which is preliminary data.</text>
</comment>
<sequence length="413" mass="45375">MADTPRKRKLKFAEKELEVLTEECCQHHDELFGKAALNVPDSTKKRIWQDIQEKVNSLGVSHRSVDEIKKRWYDLRSRTKERVAERLREMRGTGGGPSSIPPPTPLEERVEETLEQEAVTGFRDLDTSEPRTSTGLPQDPTTSHSSQVPTVSQLHEEITGAATTPTCTTNTIPLMTTPAATVVQEAAPATARSATAHLTGHPPLRRRRRLRRAGLQADSGRPSTTMTEAQLLRGQRLQNQMLMRISGVLHRFVRSNEKSMQQLHAQLDVIGNNTGDLALSMRELVAGLLSQSEGGWRRARQLLQSLDRMASSICRLAVNTTGLSRRTVGLQVEMGHFAGDVARGLGRITHVIDLMEARHVSRGTGDTSQDSEEGSTVSSVSAGGTRVPWNGGTRQSTAEQPGTSQAGRGRRRP</sequence>
<feature type="compositionally biased region" description="Polar residues" evidence="1">
    <location>
        <begin position="392"/>
        <end position="406"/>
    </location>
</feature>
<feature type="compositionally biased region" description="Low complexity" evidence="1">
    <location>
        <begin position="374"/>
        <end position="385"/>
    </location>
</feature>
<evidence type="ECO:0000256" key="1">
    <source>
        <dbReference type="SAM" id="MobiDB-lite"/>
    </source>
</evidence>
<feature type="domain" description="Myb/SANT-like DNA-binding" evidence="2">
    <location>
        <begin position="8"/>
        <end position="84"/>
    </location>
</feature>
<reference evidence="3" key="1">
    <citation type="journal article" date="2022" name="bioRxiv">
        <title>Sequencing and chromosome-scale assembly of the giantPleurodeles waltlgenome.</title>
        <authorList>
            <person name="Brown T."/>
            <person name="Elewa A."/>
            <person name="Iarovenko S."/>
            <person name="Subramanian E."/>
            <person name="Araus A.J."/>
            <person name="Petzold A."/>
            <person name="Susuki M."/>
            <person name="Suzuki K.-i.T."/>
            <person name="Hayashi T."/>
            <person name="Toyoda A."/>
            <person name="Oliveira C."/>
            <person name="Osipova E."/>
            <person name="Leigh N.D."/>
            <person name="Simon A."/>
            <person name="Yun M.H."/>
        </authorList>
    </citation>
    <scope>NUCLEOTIDE SEQUENCE</scope>
    <source>
        <strain evidence="3">20211129_DDA</strain>
        <tissue evidence="3">Liver</tissue>
    </source>
</reference>
<dbReference type="InterPro" id="IPR028002">
    <property type="entry name" value="Myb_DNA-bind_5"/>
</dbReference>
<protein>
    <recommendedName>
        <fullName evidence="2">Myb/SANT-like DNA-binding domain-containing protein</fullName>
    </recommendedName>
</protein>
<gene>
    <name evidence="3" type="ORF">NDU88_004622</name>
</gene>
<dbReference type="PANTHER" id="PTHR23098">
    <property type="entry name" value="AGAP001331-PA-RELATED"/>
    <property type="match status" value="1"/>
</dbReference>
<keyword evidence="4" id="KW-1185">Reference proteome</keyword>
<dbReference type="GO" id="GO:0005634">
    <property type="term" value="C:nucleus"/>
    <property type="evidence" value="ECO:0007669"/>
    <property type="project" value="TreeGrafter"/>
</dbReference>
<evidence type="ECO:0000313" key="4">
    <source>
        <dbReference type="Proteomes" id="UP001066276"/>
    </source>
</evidence>
<proteinExistence type="predicted"/>
<evidence type="ECO:0000259" key="2">
    <source>
        <dbReference type="Pfam" id="PF13873"/>
    </source>
</evidence>
<organism evidence="3 4">
    <name type="scientific">Pleurodeles waltl</name>
    <name type="common">Iberian ribbed newt</name>
    <dbReference type="NCBI Taxonomy" id="8319"/>
    <lineage>
        <taxon>Eukaryota</taxon>
        <taxon>Metazoa</taxon>
        <taxon>Chordata</taxon>
        <taxon>Craniata</taxon>
        <taxon>Vertebrata</taxon>
        <taxon>Euteleostomi</taxon>
        <taxon>Amphibia</taxon>
        <taxon>Batrachia</taxon>
        <taxon>Caudata</taxon>
        <taxon>Salamandroidea</taxon>
        <taxon>Salamandridae</taxon>
        <taxon>Pleurodelinae</taxon>
        <taxon>Pleurodeles</taxon>
    </lineage>
</organism>
<dbReference type="AlphaFoldDB" id="A0AAV7QCJ0"/>
<feature type="region of interest" description="Disordered" evidence="1">
    <location>
        <begin position="360"/>
        <end position="413"/>
    </location>
</feature>
<dbReference type="PANTHER" id="PTHR23098:SF16">
    <property type="entry name" value="REGULATORY PROTEIN ZESTE"/>
    <property type="match status" value="1"/>
</dbReference>
<feature type="compositionally biased region" description="Polar residues" evidence="1">
    <location>
        <begin position="130"/>
        <end position="150"/>
    </location>
</feature>
<accession>A0AAV7QCJ0</accession>
<name>A0AAV7QCJ0_PLEWA</name>
<feature type="region of interest" description="Disordered" evidence="1">
    <location>
        <begin position="87"/>
        <end position="150"/>
    </location>
</feature>
<dbReference type="Proteomes" id="UP001066276">
    <property type="component" value="Chromosome 6"/>
</dbReference>
<dbReference type="Pfam" id="PF13873">
    <property type="entry name" value="Myb_DNA-bind_5"/>
    <property type="match status" value="1"/>
</dbReference>
<evidence type="ECO:0000313" key="3">
    <source>
        <dbReference type="EMBL" id="KAJ1138231.1"/>
    </source>
</evidence>
<dbReference type="EMBL" id="JANPWB010000010">
    <property type="protein sequence ID" value="KAJ1138231.1"/>
    <property type="molecule type" value="Genomic_DNA"/>
</dbReference>